<accession>A0AAF0TIS0</accession>
<keyword evidence="5" id="KW-0999">Mitochondrion inner membrane</keyword>
<evidence type="ECO:0000256" key="1">
    <source>
        <dbReference type="ARBA" id="ARBA00004370"/>
    </source>
</evidence>
<dbReference type="PANTHER" id="PTHR23427:SF2">
    <property type="entry name" value="SURFEIT LOCUS PROTEIN 1"/>
    <property type="match status" value="1"/>
</dbReference>
<sequence>METMAGAAEEEDQITEMNLHLRFIKGEIEMKRALNWDTWAFKPSKCSVIFTFAHKLFANFNQNDDISNGSFSTIMAASISKTLTRNLLRRSGETTQALQLRLSSAASSAPAISVTETQPPGYLNHCRFVCIPQRKVDLQNGQTYCSSYRGSSPLALALGRSSEGKIRLPEKEIANIDHYLQIEMLEYRQNRLQMDPLNCNEVSPSGENVDSLEFCRVLCRGVFDEKKSIFIGPRSRSISGVTENGYYVITPLMPLANDPKSVQAPILVNRGWVPRNWRDKSLEMAAADEQPSSIAPPSQESGKSSWWMFSSKKNKVEEVILFSYFNFLIKVVCNLNMAPDGNTFNQQDQVPTVKPTEVIGVIRGSEKPSIFVPANDPNSFQWFYVDVSAIARACGLPENTLYIEAINDNVDPSNPYPIPKDTNTLVRSSVMPQDHLNYTFTWYSLSAAVTFMAYKRLQSKKTRR</sequence>
<keyword evidence="2" id="KW-0812">Transmembrane</keyword>
<proteinExistence type="inferred from homology"/>
<evidence type="ECO:0000256" key="3">
    <source>
        <dbReference type="ARBA" id="ARBA00022989"/>
    </source>
</evidence>
<dbReference type="AlphaFoldDB" id="A0AAF0TIS0"/>
<dbReference type="InterPro" id="IPR045214">
    <property type="entry name" value="Surf1/Surf4"/>
</dbReference>
<reference evidence="6" key="1">
    <citation type="submission" date="2023-08" db="EMBL/GenBank/DDBJ databases">
        <title>A de novo genome assembly of Solanum verrucosum Schlechtendal, a Mexican diploid species geographically isolated from the other diploid A-genome species in potato relatives.</title>
        <authorList>
            <person name="Hosaka K."/>
        </authorList>
    </citation>
    <scope>NUCLEOTIDE SEQUENCE</scope>
    <source>
        <tissue evidence="6">Young leaves</tissue>
    </source>
</reference>
<dbReference type="InterPro" id="IPR002994">
    <property type="entry name" value="Surf1/Shy1"/>
</dbReference>
<evidence type="ECO:0000256" key="4">
    <source>
        <dbReference type="ARBA" id="ARBA00023136"/>
    </source>
</evidence>
<gene>
    <name evidence="6" type="ORF">MTR67_015472</name>
</gene>
<evidence type="ECO:0000256" key="5">
    <source>
        <dbReference type="RuleBase" id="RU363076"/>
    </source>
</evidence>
<name>A0AAF0TIS0_SOLVR</name>
<dbReference type="CDD" id="cd06662">
    <property type="entry name" value="SURF1"/>
    <property type="match status" value="1"/>
</dbReference>
<comment type="similarity">
    <text evidence="5">Belongs to the SURF1 family.</text>
</comment>
<protein>
    <recommendedName>
        <fullName evidence="5">SURF1-like protein</fullName>
    </recommendedName>
</protein>
<comment type="function">
    <text evidence="5">Probably involved in the biogenesis of the COX complex.</text>
</comment>
<dbReference type="PANTHER" id="PTHR23427">
    <property type="entry name" value="SURFEIT LOCUS PROTEIN"/>
    <property type="match status" value="1"/>
</dbReference>
<keyword evidence="3" id="KW-1133">Transmembrane helix</keyword>
<dbReference type="PROSITE" id="PS50895">
    <property type="entry name" value="SURF1"/>
    <property type="match status" value="1"/>
</dbReference>
<keyword evidence="7" id="KW-1185">Reference proteome</keyword>
<comment type="subcellular location">
    <subcellularLocation>
        <location evidence="1">Membrane</location>
    </subcellularLocation>
    <subcellularLocation>
        <location evidence="5">Mitochondrion inner membrane</location>
        <topology evidence="5">Multi-pass membrane protein</topology>
    </subcellularLocation>
</comment>
<dbReference type="EMBL" id="CP133614">
    <property type="protein sequence ID" value="WMV22087.1"/>
    <property type="molecule type" value="Genomic_DNA"/>
</dbReference>
<keyword evidence="4" id="KW-0472">Membrane</keyword>
<evidence type="ECO:0000313" key="7">
    <source>
        <dbReference type="Proteomes" id="UP001234989"/>
    </source>
</evidence>
<evidence type="ECO:0000256" key="2">
    <source>
        <dbReference type="ARBA" id="ARBA00022692"/>
    </source>
</evidence>
<dbReference type="Pfam" id="PF02104">
    <property type="entry name" value="SURF1"/>
    <property type="match status" value="1"/>
</dbReference>
<keyword evidence="5" id="KW-0496">Mitochondrion</keyword>
<dbReference type="GO" id="GO:0005743">
    <property type="term" value="C:mitochondrial inner membrane"/>
    <property type="evidence" value="ECO:0007669"/>
    <property type="project" value="UniProtKB-SubCell"/>
</dbReference>
<dbReference type="Proteomes" id="UP001234989">
    <property type="component" value="Chromosome 3"/>
</dbReference>
<organism evidence="6 7">
    <name type="scientific">Solanum verrucosum</name>
    <dbReference type="NCBI Taxonomy" id="315347"/>
    <lineage>
        <taxon>Eukaryota</taxon>
        <taxon>Viridiplantae</taxon>
        <taxon>Streptophyta</taxon>
        <taxon>Embryophyta</taxon>
        <taxon>Tracheophyta</taxon>
        <taxon>Spermatophyta</taxon>
        <taxon>Magnoliopsida</taxon>
        <taxon>eudicotyledons</taxon>
        <taxon>Gunneridae</taxon>
        <taxon>Pentapetalae</taxon>
        <taxon>asterids</taxon>
        <taxon>lamiids</taxon>
        <taxon>Solanales</taxon>
        <taxon>Solanaceae</taxon>
        <taxon>Solanoideae</taxon>
        <taxon>Solaneae</taxon>
        <taxon>Solanum</taxon>
    </lineage>
</organism>
<evidence type="ECO:0000313" key="6">
    <source>
        <dbReference type="EMBL" id="WMV22087.1"/>
    </source>
</evidence>